<dbReference type="PANTHER" id="PTHR22897:SF26">
    <property type="entry name" value="SULFHYDRYL OXIDASE"/>
    <property type="match status" value="1"/>
</dbReference>
<dbReference type="PANTHER" id="PTHR22897">
    <property type="entry name" value="QUIESCIN Q6-RELATED SULFHYDRYL OXIDASE"/>
    <property type="match status" value="1"/>
</dbReference>
<evidence type="ECO:0000256" key="2">
    <source>
        <dbReference type="ARBA" id="ARBA00022630"/>
    </source>
</evidence>
<comment type="catalytic activity">
    <reaction evidence="7">
        <text>2 R'C(R)SH + O2 = R'C(R)S-S(R)CR' + H2O2</text>
        <dbReference type="Rhea" id="RHEA:17357"/>
        <dbReference type="ChEBI" id="CHEBI:15379"/>
        <dbReference type="ChEBI" id="CHEBI:16240"/>
        <dbReference type="ChEBI" id="CHEBI:16520"/>
        <dbReference type="ChEBI" id="CHEBI:17412"/>
        <dbReference type="EC" id="1.8.3.2"/>
    </reaction>
</comment>
<feature type="transmembrane region" description="Helical" evidence="7">
    <location>
        <begin position="461"/>
        <end position="480"/>
    </location>
</feature>
<feature type="domain" description="ERV/ALR sulfhydryl oxidase" evidence="9">
    <location>
        <begin position="165"/>
        <end position="271"/>
    </location>
</feature>
<dbReference type="EMBL" id="JOJR01000070">
    <property type="protein sequence ID" value="RCN46965.1"/>
    <property type="molecule type" value="Genomic_DNA"/>
</dbReference>
<dbReference type="GO" id="GO:0000139">
    <property type="term" value="C:Golgi membrane"/>
    <property type="evidence" value="ECO:0007669"/>
    <property type="project" value="TreeGrafter"/>
</dbReference>
<dbReference type="InterPro" id="IPR042568">
    <property type="entry name" value="QSOX_FAD-bd_sf"/>
</dbReference>
<evidence type="ECO:0000256" key="1">
    <source>
        <dbReference type="ARBA" id="ARBA00001974"/>
    </source>
</evidence>
<sequence length="499" mass="58183">MLLRCLLAVSCLTLFLVVNGDPLYDASDSILELNVDTFNEAVYNSPVAVEPQAPAPVANIDMTQYQVQLVDLKSTLSYMLFQEIPRRQVIDGEDLKGLKQWIRAMSKYAPGTTPMRRLLYRMNEWLQAQGESITYEDWTKKLEEIHTDLGNPLPKKIEWLACAGSKPNLRGYTCGVWVLAHAMAAEAYKTEEHNSTFNPLDEVLEPFHQFIIRFLSCEWCAKNFRKEVVSLKMNEVSTRAEMVLWLWRVHNYVNARLVGYHSDDPKFPKRQFPPSVLCAECYDATGVFDEKEILKFLVRYYSDIRQDTISILSIIAEMVLWLWRVHNYVNARLVGYHSDDPKFPKRQFPPSVLCGECYDATGVFDEKEILKFLVRYYSDIRQDTISAPPEYKVNEYKDGKLQGVGARHLNPKFAVHAEKVGRLEEAEERLRKELDASPQRQWRDIEGYENLSSYTSGSTQFYFVWLTVIGIVIVFAYCKYRRNRSKFWKTFYYHNDFKL</sequence>
<protein>
    <recommendedName>
        <fullName evidence="7">Sulfhydryl oxidase</fullName>
        <ecNumber evidence="7">1.8.3.2</ecNumber>
    </recommendedName>
</protein>
<evidence type="ECO:0000256" key="7">
    <source>
        <dbReference type="RuleBase" id="RU371123"/>
    </source>
</evidence>
<dbReference type="SUPFAM" id="SSF69000">
    <property type="entry name" value="FAD-dependent thiol oxidase"/>
    <property type="match status" value="2"/>
</dbReference>
<keyword evidence="4 7" id="KW-0274">FAD</keyword>
<accession>A0A368GVF4</accession>
<keyword evidence="7" id="KW-0472">Membrane</keyword>
<dbReference type="AlphaFoldDB" id="A0A368GVF4"/>
<comment type="cofactor">
    <cofactor evidence="1 7">
        <name>FAD</name>
        <dbReference type="ChEBI" id="CHEBI:57692"/>
    </cofactor>
</comment>
<gene>
    <name evidence="10" type="ORF">ANCCAN_07005</name>
</gene>
<dbReference type="PROSITE" id="PS51324">
    <property type="entry name" value="ERV_ALR"/>
    <property type="match status" value="1"/>
</dbReference>
<dbReference type="InterPro" id="IPR039798">
    <property type="entry name" value="Sulfhydryl_oxidase"/>
</dbReference>
<evidence type="ECO:0000256" key="4">
    <source>
        <dbReference type="ARBA" id="ARBA00022827"/>
    </source>
</evidence>
<name>A0A368GVF4_ANCCA</name>
<dbReference type="Gene3D" id="1.20.120.1960">
    <property type="entry name" value="QSOX sulfhydryl oxidase domain"/>
    <property type="match status" value="1"/>
</dbReference>
<feature type="signal peptide" evidence="8">
    <location>
        <begin position="1"/>
        <end position="20"/>
    </location>
</feature>
<evidence type="ECO:0000256" key="6">
    <source>
        <dbReference type="ARBA" id="ARBA00023157"/>
    </source>
</evidence>
<dbReference type="GO" id="GO:0003756">
    <property type="term" value="F:protein disulfide isomerase activity"/>
    <property type="evidence" value="ECO:0007669"/>
    <property type="project" value="TreeGrafter"/>
</dbReference>
<keyword evidence="3 8" id="KW-0732">Signal</keyword>
<evidence type="ECO:0000256" key="3">
    <source>
        <dbReference type="ARBA" id="ARBA00022729"/>
    </source>
</evidence>
<evidence type="ECO:0000313" key="11">
    <source>
        <dbReference type="Proteomes" id="UP000252519"/>
    </source>
</evidence>
<dbReference type="Pfam" id="PF18371">
    <property type="entry name" value="FAD_SOX"/>
    <property type="match status" value="1"/>
</dbReference>
<dbReference type="Proteomes" id="UP000252519">
    <property type="component" value="Unassembled WGS sequence"/>
</dbReference>
<dbReference type="InterPro" id="IPR017905">
    <property type="entry name" value="ERV/ALR_sulphydryl_oxidase"/>
</dbReference>
<keyword evidence="11" id="KW-1185">Reference proteome</keyword>
<keyword evidence="6" id="KW-1015">Disulfide bond</keyword>
<keyword evidence="2 7" id="KW-0285">Flavoprotein</keyword>
<dbReference type="GO" id="GO:0016971">
    <property type="term" value="F:flavin-dependent sulfhydryl oxidase activity"/>
    <property type="evidence" value="ECO:0007669"/>
    <property type="project" value="InterPro"/>
</dbReference>
<dbReference type="STRING" id="29170.A0A368GVF4"/>
<comment type="caution">
    <text evidence="10">The sequence shown here is derived from an EMBL/GenBank/DDBJ whole genome shotgun (WGS) entry which is preliminary data.</text>
</comment>
<evidence type="ECO:0000313" key="10">
    <source>
        <dbReference type="EMBL" id="RCN46965.1"/>
    </source>
</evidence>
<evidence type="ECO:0000256" key="5">
    <source>
        <dbReference type="ARBA" id="ARBA00023002"/>
    </source>
</evidence>
<evidence type="ECO:0000259" key="9">
    <source>
        <dbReference type="PROSITE" id="PS51324"/>
    </source>
</evidence>
<keyword evidence="7" id="KW-0812">Transmembrane</keyword>
<dbReference type="GO" id="GO:0005615">
    <property type="term" value="C:extracellular space"/>
    <property type="evidence" value="ECO:0007669"/>
    <property type="project" value="TreeGrafter"/>
</dbReference>
<reference evidence="10 11" key="1">
    <citation type="submission" date="2014-10" db="EMBL/GenBank/DDBJ databases">
        <title>Draft genome of the hookworm Ancylostoma caninum.</title>
        <authorList>
            <person name="Mitreva M."/>
        </authorList>
    </citation>
    <scope>NUCLEOTIDE SEQUENCE [LARGE SCALE GENOMIC DNA]</scope>
    <source>
        <strain evidence="10 11">Baltimore</strain>
    </source>
</reference>
<proteinExistence type="predicted"/>
<organism evidence="10 11">
    <name type="scientific">Ancylostoma caninum</name>
    <name type="common">Dog hookworm</name>
    <dbReference type="NCBI Taxonomy" id="29170"/>
    <lineage>
        <taxon>Eukaryota</taxon>
        <taxon>Metazoa</taxon>
        <taxon>Ecdysozoa</taxon>
        <taxon>Nematoda</taxon>
        <taxon>Chromadorea</taxon>
        <taxon>Rhabditida</taxon>
        <taxon>Rhabditina</taxon>
        <taxon>Rhabditomorpha</taxon>
        <taxon>Strongyloidea</taxon>
        <taxon>Ancylostomatidae</taxon>
        <taxon>Ancylostomatinae</taxon>
        <taxon>Ancylostoma</taxon>
    </lineage>
</organism>
<keyword evidence="5 7" id="KW-0560">Oxidoreductase</keyword>
<dbReference type="GO" id="GO:0006457">
    <property type="term" value="P:protein folding"/>
    <property type="evidence" value="ECO:0007669"/>
    <property type="project" value="TreeGrafter"/>
</dbReference>
<keyword evidence="7" id="KW-1133">Transmembrane helix</keyword>
<feature type="chain" id="PRO_5016562339" description="Sulfhydryl oxidase" evidence="8">
    <location>
        <begin position="21"/>
        <end position="499"/>
    </location>
</feature>
<dbReference type="EC" id="1.8.3.2" evidence="7"/>
<dbReference type="OrthoDB" id="59470at2759"/>
<dbReference type="Gene3D" id="1.20.120.310">
    <property type="entry name" value="ERV/ALR sulfhydryl oxidase domain"/>
    <property type="match status" value="2"/>
</dbReference>
<evidence type="ECO:0000256" key="8">
    <source>
        <dbReference type="SAM" id="SignalP"/>
    </source>
</evidence>
<dbReference type="InterPro" id="IPR040986">
    <property type="entry name" value="QSOX_FAD-bd_dom"/>
</dbReference>
<dbReference type="InterPro" id="IPR036774">
    <property type="entry name" value="ERV/ALR_sulphydryl_oxid_sf"/>
</dbReference>
<dbReference type="Pfam" id="PF04777">
    <property type="entry name" value="Evr1_Alr"/>
    <property type="match status" value="1"/>
</dbReference>